<dbReference type="EMBL" id="LAZR01018868">
    <property type="protein sequence ID" value="KKL94662.1"/>
    <property type="molecule type" value="Genomic_DNA"/>
</dbReference>
<name>A0A0F9J626_9ZZZZ</name>
<dbReference type="AlphaFoldDB" id="A0A0F9J626"/>
<organism evidence="1">
    <name type="scientific">marine sediment metagenome</name>
    <dbReference type="NCBI Taxonomy" id="412755"/>
    <lineage>
        <taxon>unclassified sequences</taxon>
        <taxon>metagenomes</taxon>
        <taxon>ecological metagenomes</taxon>
    </lineage>
</organism>
<reference evidence="1" key="1">
    <citation type="journal article" date="2015" name="Nature">
        <title>Complex archaea that bridge the gap between prokaryotes and eukaryotes.</title>
        <authorList>
            <person name="Spang A."/>
            <person name="Saw J.H."/>
            <person name="Jorgensen S.L."/>
            <person name="Zaremba-Niedzwiedzka K."/>
            <person name="Martijn J."/>
            <person name="Lind A.E."/>
            <person name="van Eijk R."/>
            <person name="Schleper C."/>
            <person name="Guy L."/>
            <person name="Ettema T.J."/>
        </authorList>
    </citation>
    <scope>NUCLEOTIDE SEQUENCE</scope>
</reference>
<accession>A0A0F9J626</accession>
<sequence length="221" mass="23688">MSGEYPRGFVELFEDFTRDNVTSLNQGSSGGSQDITDKHGGWFGLTTASGATDYAWISGELSWEVDEGHPLIFETRLAVSSTTDFNVSVGFTDDTAEANAIIFTDEAGALVSECADGFAFMVEGDQDLTWQAVAVDTNVDETQVALTLGADIVASTIQTLRMEANPNNSGTVKYFIDGELVSTQTGWFDSGIVFAPGLSSDDRGTSSNVDYDYLYVSAPRS</sequence>
<proteinExistence type="predicted"/>
<gene>
    <name evidence="1" type="ORF">LCGC14_1862430</name>
</gene>
<protein>
    <submittedName>
        <fullName evidence="1">Uncharacterized protein</fullName>
    </submittedName>
</protein>
<evidence type="ECO:0000313" key="1">
    <source>
        <dbReference type="EMBL" id="KKL94662.1"/>
    </source>
</evidence>
<comment type="caution">
    <text evidence="1">The sequence shown here is derived from an EMBL/GenBank/DDBJ whole genome shotgun (WGS) entry which is preliminary data.</text>
</comment>